<name>A0A2N5NFZ0_MEDGN</name>
<feature type="compositionally biased region" description="Acidic residues" evidence="1">
    <location>
        <begin position="273"/>
        <end position="289"/>
    </location>
</feature>
<feature type="transmembrane region" description="Helical" evidence="2">
    <location>
        <begin position="185"/>
        <end position="205"/>
    </location>
</feature>
<protein>
    <submittedName>
        <fullName evidence="3">Transmembrane protein</fullName>
    </submittedName>
</protein>
<reference evidence="3 4" key="1">
    <citation type="journal article" date="2017" name="Genome Med.">
        <title>A novel Ruminococcus gnavus clade enriched in inflammatory bowel disease patients.</title>
        <authorList>
            <person name="Hall A.B."/>
            <person name="Yassour M."/>
            <person name="Sauk J."/>
            <person name="Garner A."/>
            <person name="Jiang X."/>
            <person name="Arthur T."/>
            <person name="Lagoudas G.K."/>
            <person name="Vatanen T."/>
            <person name="Fornelos N."/>
            <person name="Wilson R."/>
            <person name="Bertha M."/>
            <person name="Cohen M."/>
            <person name="Garber J."/>
            <person name="Khalili H."/>
            <person name="Gevers D."/>
            <person name="Ananthakrishnan A.N."/>
            <person name="Kugathasan S."/>
            <person name="Lander E.S."/>
            <person name="Blainey P."/>
            <person name="Vlamakis H."/>
            <person name="Xavier R.J."/>
            <person name="Huttenhower C."/>
        </authorList>
    </citation>
    <scope>NUCLEOTIDE SEQUENCE [LARGE SCALE GENOMIC DNA]</scope>
    <source>
        <strain evidence="3 4">RJX1118</strain>
    </source>
</reference>
<feature type="transmembrane region" description="Helical" evidence="2">
    <location>
        <begin position="155"/>
        <end position="179"/>
    </location>
</feature>
<feature type="transmembrane region" description="Helical" evidence="2">
    <location>
        <begin position="131"/>
        <end position="148"/>
    </location>
</feature>
<proteinExistence type="predicted"/>
<dbReference type="RefSeq" id="WP_101880030.1">
    <property type="nucleotide sequence ID" value="NZ_JAPRAU010000003.1"/>
</dbReference>
<dbReference type="GO" id="GO:0005886">
    <property type="term" value="C:plasma membrane"/>
    <property type="evidence" value="ECO:0007669"/>
    <property type="project" value="TreeGrafter"/>
</dbReference>
<comment type="caution">
    <text evidence="3">The sequence shown here is derived from an EMBL/GenBank/DDBJ whole genome shotgun (WGS) entry which is preliminary data.</text>
</comment>
<evidence type="ECO:0000313" key="3">
    <source>
        <dbReference type="EMBL" id="PLT53523.1"/>
    </source>
</evidence>
<keyword evidence="2" id="KW-1133">Transmembrane helix</keyword>
<feature type="transmembrane region" description="Helical" evidence="2">
    <location>
        <begin position="33"/>
        <end position="51"/>
    </location>
</feature>
<dbReference type="PANTHER" id="PTHR31247:SF5">
    <property type="entry name" value="DUF4203 DOMAIN-CONTAINING PROTEIN"/>
    <property type="match status" value="1"/>
</dbReference>
<evidence type="ECO:0000313" key="4">
    <source>
        <dbReference type="Proteomes" id="UP000234849"/>
    </source>
</evidence>
<evidence type="ECO:0000256" key="1">
    <source>
        <dbReference type="SAM" id="MobiDB-lite"/>
    </source>
</evidence>
<dbReference type="PANTHER" id="PTHR31247">
    <property type="entry name" value="TRANSMEMBRANE PROTEIN 198 FAMILY MEMBER"/>
    <property type="match status" value="1"/>
</dbReference>
<organism evidence="3 4">
    <name type="scientific">Mediterraneibacter gnavus</name>
    <name type="common">Ruminococcus gnavus</name>
    <dbReference type="NCBI Taxonomy" id="33038"/>
    <lineage>
        <taxon>Bacteria</taxon>
        <taxon>Bacillati</taxon>
        <taxon>Bacillota</taxon>
        <taxon>Clostridia</taxon>
        <taxon>Lachnospirales</taxon>
        <taxon>Lachnospiraceae</taxon>
        <taxon>Mediterraneibacter</taxon>
    </lineage>
</organism>
<keyword evidence="2 3" id="KW-0812">Transmembrane</keyword>
<feature type="transmembrane region" description="Helical" evidence="2">
    <location>
        <begin position="109"/>
        <end position="125"/>
    </location>
</feature>
<gene>
    <name evidence="3" type="ORF">CDL18_12055</name>
</gene>
<dbReference type="Proteomes" id="UP000234849">
    <property type="component" value="Unassembled WGS sequence"/>
</dbReference>
<dbReference type="EMBL" id="NIHM01000018">
    <property type="protein sequence ID" value="PLT53523.1"/>
    <property type="molecule type" value="Genomic_DNA"/>
</dbReference>
<feature type="transmembrane region" description="Helical" evidence="2">
    <location>
        <begin position="85"/>
        <end position="104"/>
    </location>
</feature>
<feature type="region of interest" description="Disordered" evidence="1">
    <location>
        <begin position="273"/>
        <end position="310"/>
    </location>
</feature>
<dbReference type="InterPro" id="IPR040236">
    <property type="entry name" value="TMEM198"/>
</dbReference>
<feature type="transmembrane region" description="Helical" evidence="2">
    <location>
        <begin position="58"/>
        <end position="79"/>
    </location>
</feature>
<evidence type="ECO:0000256" key="2">
    <source>
        <dbReference type="SAM" id="Phobius"/>
    </source>
</evidence>
<accession>A0A2N5NFZ0</accession>
<feature type="compositionally biased region" description="Acidic residues" evidence="1">
    <location>
        <begin position="301"/>
        <end position="310"/>
    </location>
</feature>
<sequence length="344" mass="38289">MDMINEIGRWLQEKEVLPTALERLGMADKLAEIVLISLGITVLLGILSCFFGLKLARFWSFLTGFVIGTGAAAAVAMQITSDETLSGIIGLAAGIILAIVFAILKRAGMFVTAFVLGAALSIYWLRPANLIWLLVCVGIGLVFALLTIKLFVPVLMLLTGVTGAVCISQAGTVLLGHAGVELERWMVTLAFAVLAVLGILAQFLMESGKRQKLHLKKAAEIREQNSTENEVDKARALLDEEFQDEEFKEEKQAEKEVHTAVVPHAEELEMEFEDEFEDDDEDEEDEEVMKEDLIVTKEIVTEDEDLDKDLDEDFDEDLDEFWDDEDDDVEIVEIDLSDQDDEDK</sequence>
<keyword evidence="2" id="KW-0472">Membrane</keyword>
<dbReference type="AlphaFoldDB" id="A0A2N5NFZ0"/>